<comment type="caution">
    <text evidence="2">The sequence shown here is derived from an EMBL/GenBank/DDBJ whole genome shotgun (WGS) entry which is preliminary data.</text>
</comment>
<feature type="chain" id="PRO_5022982922" evidence="1">
    <location>
        <begin position="24"/>
        <end position="203"/>
    </location>
</feature>
<proteinExistence type="predicted"/>
<dbReference type="OrthoDB" id="1082869at2"/>
<organism evidence="2 3">
    <name type="scientific">Prevotella brunnea</name>
    <dbReference type="NCBI Taxonomy" id="2508867"/>
    <lineage>
        <taxon>Bacteria</taxon>
        <taxon>Pseudomonadati</taxon>
        <taxon>Bacteroidota</taxon>
        <taxon>Bacteroidia</taxon>
        <taxon>Bacteroidales</taxon>
        <taxon>Prevotellaceae</taxon>
        <taxon>Prevotella</taxon>
    </lineage>
</organism>
<dbReference type="AlphaFoldDB" id="A0A5C8GLT1"/>
<evidence type="ECO:0000256" key="1">
    <source>
        <dbReference type="SAM" id="SignalP"/>
    </source>
</evidence>
<feature type="signal peptide" evidence="1">
    <location>
        <begin position="1"/>
        <end position="23"/>
    </location>
</feature>
<dbReference type="InterPro" id="IPR032293">
    <property type="entry name" value="DUF4840"/>
</dbReference>
<name>A0A5C8GLT1_9BACT</name>
<sequence length="203" mass="22861">MKKINLFALLFCFLAAGSMTSCNSDSTEDNDVQTKADIQEAFAKVKGQYEGKIVYLDGNTTDGINDKEVARVNCEIPNDSTLIIKYFPNKLLAMNIKNKALKEALEAAEDKDLVCRIGFIKKKPVEMIVNPVTPEFNLTFDNAQHKVLLPFFINNIYSFSRQMSADELLLQIIEAAVVVDGKVTKDLTTNNIFKLKLERLMIR</sequence>
<keyword evidence="3" id="KW-1185">Reference proteome</keyword>
<evidence type="ECO:0000313" key="3">
    <source>
        <dbReference type="Proteomes" id="UP000321612"/>
    </source>
</evidence>
<dbReference type="RefSeq" id="WP_130830412.1">
    <property type="nucleotide sequence ID" value="NZ_SDIK01000013.1"/>
</dbReference>
<dbReference type="Pfam" id="PF16128">
    <property type="entry name" value="DUF4840"/>
    <property type="match status" value="1"/>
</dbReference>
<protein>
    <submittedName>
        <fullName evidence="2">DUF4840 domain-containing protein</fullName>
    </submittedName>
</protein>
<reference evidence="3" key="1">
    <citation type="submission" date="2019-05" db="EMBL/GenBank/DDBJ databases">
        <title>Prevotella brunnea sp. nov., isolated from a wound of a patient.</title>
        <authorList>
            <person name="Buhl M."/>
        </authorList>
    </citation>
    <scope>NUCLEOTIDE SEQUENCE [LARGE SCALE GENOMIC DNA]</scope>
    <source>
        <strain evidence="3">A2672</strain>
    </source>
</reference>
<dbReference type="PROSITE" id="PS51257">
    <property type="entry name" value="PROKAR_LIPOPROTEIN"/>
    <property type="match status" value="1"/>
</dbReference>
<evidence type="ECO:0000313" key="2">
    <source>
        <dbReference type="EMBL" id="TXJ63035.1"/>
    </source>
</evidence>
<dbReference type="Proteomes" id="UP000321612">
    <property type="component" value="Unassembled WGS sequence"/>
</dbReference>
<keyword evidence="1" id="KW-0732">Signal</keyword>
<dbReference type="EMBL" id="SDIK01000013">
    <property type="protein sequence ID" value="TXJ63035.1"/>
    <property type="molecule type" value="Genomic_DNA"/>
</dbReference>
<accession>A0A5C8GLT1</accession>
<gene>
    <name evidence="2" type="ORF">ETF27_01975</name>
</gene>